<reference evidence="1" key="1">
    <citation type="submission" date="2022-01" db="EMBL/GenBank/DDBJ databases">
        <title>Genome Sequence Resource for Two Populations of Ditylenchus destructor, the Migratory Endoparasitic Phytonematode.</title>
        <authorList>
            <person name="Zhang H."/>
            <person name="Lin R."/>
            <person name="Xie B."/>
        </authorList>
    </citation>
    <scope>NUCLEOTIDE SEQUENCE</scope>
    <source>
        <strain evidence="1">BazhouSP</strain>
    </source>
</reference>
<accession>A0AAD4MMF7</accession>
<name>A0AAD4MMF7_9BILA</name>
<organism evidence="1 2">
    <name type="scientific">Ditylenchus destructor</name>
    <dbReference type="NCBI Taxonomy" id="166010"/>
    <lineage>
        <taxon>Eukaryota</taxon>
        <taxon>Metazoa</taxon>
        <taxon>Ecdysozoa</taxon>
        <taxon>Nematoda</taxon>
        <taxon>Chromadorea</taxon>
        <taxon>Rhabditida</taxon>
        <taxon>Tylenchina</taxon>
        <taxon>Tylenchomorpha</taxon>
        <taxon>Sphaerularioidea</taxon>
        <taxon>Anguinidae</taxon>
        <taxon>Anguininae</taxon>
        <taxon>Ditylenchus</taxon>
    </lineage>
</organism>
<protein>
    <submittedName>
        <fullName evidence="1">Uncharacterized protein</fullName>
    </submittedName>
</protein>
<sequence>MSLYGTSNKSFAQSPTLTEIFSHPNPGVCPALLCLTGRHWRSRASLKDPLRGRHSAGAACGSLNISKGNFSKPFFHTNFRSLLLCTFLCNTYRVSAPVVKWLGWRKKSTSVHCLTKSSGLEHWIWS</sequence>
<evidence type="ECO:0000313" key="1">
    <source>
        <dbReference type="EMBL" id="KAI1698695.1"/>
    </source>
</evidence>
<evidence type="ECO:0000313" key="2">
    <source>
        <dbReference type="Proteomes" id="UP001201812"/>
    </source>
</evidence>
<proteinExistence type="predicted"/>
<keyword evidence="2" id="KW-1185">Reference proteome</keyword>
<dbReference type="EMBL" id="JAKKPZ010000208">
    <property type="protein sequence ID" value="KAI1698695.1"/>
    <property type="molecule type" value="Genomic_DNA"/>
</dbReference>
<dbReference type="AlphaFoldDB" id="A0AAD4MMF7"/>
<dbReference type="Proteomes" id="UP001201812">
    <property type="component" value="Unassembled WGS sequence"/>
</dbReference>
<gene>
    <name evidence="1" type="ORF">DdX_17772</name>
</gene>
<comment type="caution">
    <text evidence="1">The sequence shown here is derived from an EMBL/GenBank/DDBJ whole genome shotgun (WGS) entry which is preliminary data.</text>
</comment>